<proteinExistence type="predicted"/>
<evidence type="ECO:0000313" key="1">
    <source>
        <dbReference type="EMBL" id="MXS27724.1"/>
    </source>
</evidence>
<dbReference type="Proteomes" id="UP000439965">
    <property type="component" value="Unassembled WGS sequence"/>
</dbReference>
<keyword evidence="1" id="KW-0645">Protease</keyword>
<comment type="caution">
    <text evidence="1">The sequence shown here is derived from an EMBL/GenBank/DDBJ whole genome shotgun (WGS) entry which is preliminary data.</text>
</comment>
<name>A0A6I4XI31_ENTGA</name>
<organism evidence="1 2">
    <name type="scientific">Enterococcus gallinarum</name>
    <dbReference type="NCBI Taxonomy" id="1353"/>
    <lineage>
        <taxon>Bacteria</taxon>
        <taxon>Bacillati</taxon>
        <taxon>Bacillota</taxon>
        <taxon>Bacilli</taxon>
        <taxon>Lactobacillales</taxon>
        <taxon>Enterococcaceae</taxon>
        <taxon>Enterococcus</taxon>
    </lineage>
</organism>
<dbReference type="SUPFAM" id="SSF118010">
    <property type="entry name" value="TM1457-like"/>
    <property type="match status" value="1"/>
</dbReference>
<dbReference type="GO" id="GO:0008233">
    <property type="term" value="F:peptidase activity"/>
    <property type="evidence" value="ECO:0007669"/>
    <property type="project" value="UniProtKB-KW"/>
</dbReference>
<dbReference type="InterPro" id="IPR036764">
    <property type="entry name" value="Peptidase_Prp_sf"/>
</dbReference>
<dbReference type="Gene3D" id="3.30.70.1490">
    <property type="entry name" value="Cysteine protease Prp"/>
    <property type="match status" value="1"/>
</dbReference>
<dbReference type="GO" id="GO:0006508">
    <property type="term" value="P:proteolysis"/>
    <property type="evidence" value="ECO:0007669"/>
    <property type="project" value="UniProtKB-KW"/>
</dbReference>
<keyword evidence="1" id="KW-0378">Hydrolase</keyword>
<sequence>VEGGYLYVEMLTTVNQEQKNIAQILLENLLLGLQSIENENTEFIQIKTITEK</sequence>
<reference evidence="1 2" key="1">
    <citation type="submission" date="2019-04" db="EMBL/GenBank/DDBJ databases">
        <title>Step-wise assembly of the neonatal virome modulated by breast feeding.</title>
        <authorList>
            <person name="Liang G."/>
            <person name="Bushman F."/>
        </authorList>
    </citation>
    <scope>NUCLEOTIDE SEQUENCE [LARGE SCALE GENOMIC DNA]</scope>
    <source>
        <strain evidence="1 2">E3404</strain>
    </source>
</reference>
<protein>
    <submittedName>
        <fullName evidence="1">Ribosomal-processing cysteine protease Prp</fullName>
    </submittedName>
</protein>
<accession>A0A6I4XI31</accession>
<evidence type="ECO:0000313" key="2">
    <source>
        <dbReference type="Proteomes" id="UP000439965"/>
    </source>
</evidence>
<dbReference type="AlphaFoldDB" id="A0A6I4XI31"/>
<feature type="non-terminal residue" evidence="1">
    <location>
        <position position="1"/>
    </location>
</feature>
<dbReference type="EMBL" id="WVTI01000159">
    <property type="protein sequence ID" value="MXS27724.1"/>
    <property type="molecule type" value="Genomic_DNA"/>
</dbReference>
<gene>
    <name evidence="1" type="ORF">GTI89_16890</name>
</gene>